<dbReference type="EMBL" id="JAKUCV010001501">
    <property type="protein sequence ID" value="KAJ4846145.1"/>
    <property type="molecule type" value="Genomic_DNA"/>
</dbReference>
<reference evidence="2" key="1">
    <citation type="submission" date="2022-02" db="EMBL/GenBank/DDBJ databases">
        <authorList>
            <person name="Henning P.M."/>
            <person name="McCubbin A.G."/>
            <person name="Shore J.S."/>
        </authorList>
    </citation>
    <scope>NUCLEOTIDE SEQUENCE</scope>
    <source>
        <strain evidence="2">F60SS</strain>
        <tissue evidence="2">Leaves</tissue>
    </source>
</reference>
<comment type="caution">
    <text evidence="2">The sequence shown here is derived from an EMBL/GenBank/DDBJ whole genome shotgun (WGS) entry which is preliminary data.</text>
</comment>
<dbReference type="AlphaFoldDB" id="A0A9Q0G9W7"/>
<proteinExistence type="predicted"/>
<dbReference type="OrthoDB" id="998186at2759"/>
<feature type="compositionally biased region" description="Gly residues" evidence="1">
    <location>
        <begin position="7"/>
        <end position="18"/>
    </location>
</feature>
<accession>A0A9Q0G9W7</accession>
<sequence>MNVAGGALPGGRGSGGEENGVWGWRLGDEEVEGEEVGVLGLAVKGIDDVWWGWQQRTLVEEASDNETLFNPSTQIILCAKEFMDALHKEESLNLHHSYTVQVRWIAPSPGKVKLNTDGAVRGSAQSASAGGVVRDSNWDMACGFLFSHRFSTVIGRLTCLMFIVRLTGLLMADLAFKFPLGVAHFVQPHDGG</sequence>
<evidence type="ECO:0008006" key="4">
    <source>
        <dbReference type="Google" id="ProtNLM"/>
    </source>
</evidence>
<evidence type="ECO:0000256" key="1">
    <source>
        <dbReference type="SAM" id="MobiDB-lite"/>
    </source>
</evidence>
<evidence type="ECO:0000313" key="3">
    <source>
        <dbReference type="Proteomes" id="UP001141552"/>
    </source>
</evidence>
<gene>
    <name evidence="2" type="ORF">Tsubulata_030963</name>
</gene>
<evidence type="ECO:0000313" key="2">
    <source>
        <dbReference type="EMBL" id="KAJ4846145.1"/>
    </source>
</evidence>
<name>A0A9Q0G9W7_9ROSI</name>
<keyword evidence="3" id="KW-1185">Reference proteome</keyword>
<dbReference type="Proteomes" id="UP001141552">
    <property type="component" value="Unassembled WGS sequence"/>
</dbReference>
<protein>
    <recommendedName>
        <fullName evidence="4">RNase H type-1 domain-containing protein</fullName>
    </recommendedName>
</protein>
<organism evidence="2 3">
    <name type="scientific">Turnera subulata</name>
    <dbReference type="NCBI Taxonomy" id="218843"/>
    <lineage>
        <taxon>Eukaryota</taxon>
        <taxon>Viridiplantae</taxon>
        <taxon>Streptophyta</taxon>
        <taxon>Embryophyta</taxon>
        <taxon>Tracheophyta</taxon>
        <taxon>Spermatophyta</taxon>
        <taxon>Magnoliopsida</taxon>
        <taxon>eudicotyledons</taxon>
        <taxon>Gunneridae</taxon>
        <taxon>Pentapetalae</taxon>
        <taxon>rosids</taxon>
        <taxon>fabids</taxon>
        <taxon>Malpighiales</taxon>
        <taxon>Passifloraceae</taxon>
        <taxon>Turnera</taxon>
    </lineage>
</organism>
<reference evidence="2" key="2">
    <citation type="journal article" date="2023" name="Plants (Basel)">
        <title>Annotation of the Turnera subulata (Passifloraceae) Draft Genome Reveals the S-Locus Evolved after the Divergence of Turneroideae from Passifloroideae in a Stepwise Manner.</title>
        <authorList>
            <person name="Henning P.M."/>
            <person name="Roalson E.H."/>
            <person name="Mir W."/>
            <person name="McCubbin A.G."/>
            <person name="Shore J.S."/>
        </authorList>
    </citation>
    <scope>NUCLEOTIDE SEQUENCE</scope>
    <source>
        <strain evidence="2">F60SS</strain>
    </source>
</reference>
<feature type="region of interest" description="Disordered" evidence="1">
    <location>
        <begin position="1"/>
        <end position="21"/>
    </location>
</feature>